<sequence length="206" mass="22137">MFDTYVTVVGNVLTAPEWRRTEKTKALVCHFKVASTARKMDRETGQWVDGNALRVRVTCWRRLAEGVSASVMTGDPVIVTGRLYTRDWTDLEGNPRVQYELEAVAVGHDLARGKSRFERVKPGGPATGGVEDAAADAQAGGEATEPLPPDEVPARFGDFPEVSAGDDDGYEPPAVPLGRPEDPLADEDLETALGELDGGQALASSR</sequence>
<keyword evidence="6" id="KW-1185">Reference proteome</keyword>
<dbReference type="PROSITE" id="PS50935">
    <property type="entry name" value="SSB"/>
    <property type="match status" value="1"/>
</dbReference>
<dbReference type="InterPro" id="IPR000424">
    <property type="entry name" value="Primosome_PriB/ssb"/>
</dbReference>
<dbReference type="GO" id="GO:0006260">
    <property type="term" value="P:DNA replication"/>
    <property type="evidence" value="ECO:0007669"/>
    <property type="project" value="InterPro"/>
</dbReference>
<organism evidence="5 6">
    <name type="scientific">Catenuloplanes niger</name>
    <dbReference type="NCBI Taxonomy" id="587534"/>
    <lineage>
        <taxon>Bacteria</taxon>
        <taxon>Bacillati</taxon>
        <taxon>Actinomycetota</taxon>
        <taxon>Actinomycetes</taxon>
        <taxon>Micromonosporales</taxon>
        <taxon>Micromonosporaceae</taxon>
        <taxon>Catenuloplanes</taxon>
    </lineage>
</organism>
<reference evidence="5 6" key="1">
    <citation type="submission" date="2023-07" db="EMBL/GenBank/DDBJ databases">
        <title>Sequencing the genomes of 1000 actinobacteria strains.</title>
        <authorList>
            <person name="Klenk H.-P."/>
        </authorList>
    </citation>
    <scope>NUCLEOTIDE SEQUENCE [LARGE SCALE GENOMIC DNA]</scope>
    <source>
        <strain evidence="5 6">DSM 44711</strain>
    </source>
</reference>
<keyword evidence="1 2" id="KW-0238">DNA-binding</keyword>
<comment type="caution">
    <text evidence="5">The sequence shown here is derived from an EMBL/GenBank/DDBJ whole genome shotgun (WGS) entry which is preliminary data.</text>
</comment>
<dbReference type="AlphaFoldDB" id="A0AAE3ZNU2"/>
<gene>
    <name evidence="5" type="ORF">J2S44_002411</name>
</gene>
<dbReference type="EMBL" id="JAVDYC010000001">
    <property type="protein sequence ID" value="MDR7322161.1"/>
    <property type="molecule type" value="Genomic_DNA"/>
</dbReference>
<protein>
    <recommendedName>
        <fullName evidence="3">Single-stranded DNA-binding protein</fullName>
    </recommendedName>
</protein>
<dbReference type="NCBIfam" id="TIGR00621">
    <property type="entry name" value="ssb"/>
    <property type="match status" value="1"/>
</dbReference>
<dbReference type="Proteomes" id="UP001183629">
    <property type="component" value="Unassembled WGS sequence"/>
</dbReference>
<dbReference type="CDD" id="cd04496">
    <property type="entry name" value="SSB_OBF"/>
    <property type="match status" value="1"/>
</dbReference>
<feature type="region of interest" description="Disordered" evidence="4">
    <location>
        <begin position="117"/>
        <end position="188"/>
    </location>
</feature>
<dbReference type="InterPro" id="IPR011344">
    <property type="entry name" value="ssDNA-bd"/>
</dbReference>
<dbReference type="SUPFAM" id="SSF50249">
    <property type="entry name" value="Nucleic acid-binding proteins"/>
    <property type="match status" value="1"/>
</dbReference>
<dbReference type="GO" id="GO:0003697">
    <property type="term" value="F:single-stranded DNA binding"/>
    <property type="evidence" value="ECO:0007669"/>
    <property type="project" value="InterPro"/>
</dbReference>
<dbReference type="Pfam" id="PF00436">
    <property type="entry name" value="SSB"/>
    <property type="match status" value="1"/>
</dbReference>
<dbReference type="InterPro" id="IPR012340">
    <property type="entry name" value="NA-bd_OB-fold"/>
</dbReference>
<dbReference type="Gene3D" id="2.40.50.140">
    <property type="entry name" value="Nucleic acid-binding proteins"/>
    <property type="match status" value="1"/>
</dbReference>
<evidence type="ECO:0000256" key="2">
    <source>
        <dbReference type="PROSITE-ProRule" id="PRU00252"/>
    </source>
</evidence>
<evidence type="ECO:0000256" key="3">
    <source>
        <dbReference type="RuleBase" id="RU000524"/>
    </source>
</evidence>
<evidence type="ECO:0000313" key="5">
    <source>
        <dbReference type="EMBL" id="MDR7322161.1"/>
    </source>
</evidence>
<evidence type="ECO:0000256" key="4">
    <source>
        <dbReference type="SAM" id="MobiDB-lite"/>
    </source>
</evidence>
<accession>A0AAE3ZNU2</accession>
<proteinExistence type="predicted"/>
<evidence type="ECO:0000313" key="6">
    <source>
        <dbReference type="Proteomes" id="UP001183629"/>
    </source>
</evidence>
<dbReference type="RefSeq" id="WP_310412107.1">
    <property type="nucleotide sequence ID" value="NZ_JAVDYC010000001.1"/>
</dbReference>
<feature type="compositionally biased region" description="Low complexity" evidence="4">
    <location>
        <begin position="128"/>
        <end position="143"/>
    </location>
</feature>
<name>A0AAE3ZNU2_9ACTN</name>
<evidence type="ECO:0000256" key="1">
    <source>
        <dbReference type="ARBA" id="ARBA00023125"/>
    </source>
</evidence>